<sequence>MAHQAVWYHSNLPKEMIDLIEKDLSVNFDSSMKESDLSGGVINKKIRDSSNTWIPTTYWVAGFLWHYVNKANIDNFLYDIDCIDAESLQYTKYESGQFYNWHQDANIDSCYQPANVNGFSISQESANDFVNKNIERIRKLSIVVQLSDPYDYEGGNLELMDTNNKKFVVPRQKGTIILFDSRTPHRVTKVRSGLRKSIVGWAIGPRWR</sequence>
<protein>
    <submittedName>
        <fullName evidence="7">2OG-Fe(II) oxygenase</fullName>
    </submittedName>
</protein>
<evidence type="ECO:0000256" key="1">
    <source>
        <dbReference type="ARBA" id="ARBA00001961"/>
    </source>
</evidence>
<dbReference type="Pfam" id="PF13640">
    <property type="entry name" value="2OG-FeII_Oxy_3"/>
    <property type="match status" value="1"/>
</dbReference>
<proteinExistence type="predicted"/>
<dbReference type="Gene3D" id="2.60.120.620">
    <property type="entry name" value="q2cbj1_9rhob like domain"/>
    <property type="match status" value="1"/>
</dbReference>
<evidence type="ECO:0000313" key="8">
    <source>
        <dbReference type="EMBL" id="AIX22804.1"/>
    </source>
</evidence>
<dbReference type="Proteomes" id="UP000185280">
    <property type="component" value="Segment"/>
</dbReference>
<comment type="cofactor">
    <cofactor evidence="1">
        <name>L-ascorbate</name>
        <dbReference type="ChEBI" id="CHEBI:38290"/>
    </cofactor>
</comment>
<dbReference type="EMBL" id="KJ019027">
    <property type="protein sequence ID" value="AIX14430.1"/>
    <property type="molecule type" value="Genomic_DNA"/>
</dbReference>
<evidence type="ECO:0000256" key="4">
    <source>
        <dbReference type="ARBA" id="ARBA00023002"/>
    </source>
</evidence>
<dbReference type="SMART" id="SM00702">
    <property type="entry name" value="P4Hc"/>
    <property type="match status" value="1"/>
</dbReference>
<evidence type="ECO:0000313" key="10">
    <source>
        <dbReference type="Proteomes" id="UP000185278"/>
    </source>
</evidence>
<dbReference type="Proteomes" id="UP000185278">
    <property type="component" value="Segment"/>
</dbReference>
<reference evidence="10 11" key="1">
    <citation type="submission" date="2013-12" db="EMBL/GenBank/DDBJ databases">
        <title>Ecological redundancy of diverse viral populations within a natural community.</title>
        <authorList>
            <person name="Gregory A.C."/>
            <person name="LaButti K."/>
            <person name="Copeland A."/>
            <person name="Woyke T."/>
            <person name="Sullivan M.B."/>
        </authorList>
    </citation>
    <scope>NUCLEOTIDE SEQUENCE [LARGE SCALE GENOMIC DNA]</scope>
    <source>
        <strain evidence="7">Syn7803C43</strain>
        <strain evidence="8">Syn7803C98</strain>
        <strain evidence="9">Syn7803US88</strain>
    </source>
</reference>
<dbReference type="OrthoDB" id="16099at10239"/>
<keyword evidence="3" id="KW-0223">Dioxygenase</keyword>
<dbReference type="InterPro" id="IPR006620">
    <property type="entry name" value="Pro_4_hyd_alph"/>
</dbReference>
<dbReference type="InterPro" id="IPR005123">
    <property type="entry name" value="Oxoglu/Fe-dep_dioxygenase_dom"/>
</dbReference>
<accession>A0A0E3EQ39</accession>
<name>A0A0E3EQ39_9CAUD</name>
<dbReference type="EMBL" id="KJ019128">
    <property type="protein sequence ID" value="AIX38036.1"/>
    <property type="molecule type" value="Genomic_DNA"/>
</dbReference>
<evidence type="ECO:0000256" key="5">
    <source>
        <dbReference type="ARBA" id="ARBA00023004"/>
    </source>
</evidence>
<dbReference type="PROSITE" id="PS51471">
    <property type="entry name" value="FE2OG_OXY"/>
    <property type="match status" value="1"/>
</dbReference>
<dbReference type="SUPFAM" id="SSF51197">
    <property type="entry name" value="Clavaminate synthase-like"/>
    <property type="match status" value="1"/>
</dbReference>
<keyword evidence="5" id="KW-0408">Iron</keyword>
<dbReference type="RefSeq" id="YP_007001763.1">
    <property type="nucleotide sequence ID" value="NC_019444.1"/>
</dbReference>
<evidence type="ECO:0000313" key="7">
    <source>
        <dbReference type="EMBL" id="AIX14430.1"/>
    </source>
</evidence>
<keyword evidence="2" id="KW-0479">Metal-binding</keyword>
<organism evidence="7 11">
    <name type="scientific">Synechococcus phage ACG-2014c</name>
    <dbReference type="NCBI Taxonomy" id="1079998"/>
    <lineage>
        <taxon>Viruses</taxon>
        <taxon>Duplodnaviria</taxon>
        <taxon>Heunggongvirae</taxon>
        <taxon>Uroviricota</taxon>
        <taxon>Caudoviricetes</taxon>
        <taxon>Pantevenvirales</taxon>
        <taxon>Kyanoviridae</taxon>
        <taxon>Namakavirus</taxon>
        <taxon>Namakavirus smbcm6</taxon>
    </lineage>
</organism>
<evidence type="ECO:0000313" key="9">
    <source>
        <dbReference type="EMBL" id="AIX38036.1"/>
    </source>
</evidence>
<keyword evidence="4" id="KW-0560">Oxidoreductase</keyword>
<evidence type="ECO:0000256" key="2">
    <source>
        <dbReference type="ARBA" id="ARBA00022723"/>
    </source>
</evidence>
<dbReference type="Proteomes" id="UP000185279">
    <property type="component" value="Segment"/>
</dbReference>
<dbReference type="InterPro" id="IPR044862">
    <property type="entry name" value="Pro_4_hyd_alph_FE2OG_OXY"/>
</dbReference>
<evidence type="ECO:0000259" key="6">
    <source>
        <dbReference type="PROSITE" id="PS51471"/>
    </source>
</evidence>
<feature type="domain" description="Fe2OG dioxygenase" evidence="6">
    <location>
        <begin position="84"/>
        <end position="204"/>
    </location>
</feature>
<evidence type="ECO:0000256" key="3">
    <source>
        <dbReference type="ARBA" id="ARBA00022964"/>
    </source>
</evidence>
<gene>
    <name evidence="7" type="ORF">Syn7803C43_35</name>
    <name evidence="8" type="ORF">Syn7803C98_36</name>
    <name evidence="9" type="ORF">Syn7803US88_35</name>
</gene>
<evidence type="ECO:0000313" key="11">
    <source>
        <dbReference type="Proteomes" id="UP000185279"/>
    </source>
</evidence>
<dbReference type="EMBL" id="KJ019064">
    <property type="protein sequence ID" value="AIX22804.1"/>
    <property type="molecule type" value="Genomic_DNA"/>
</dbReference>